<reference evidence="2" key="1">
    <citation type="journal article" date="2013" name="J. Plant Res.">
        <title>Effect of fungi and light on seed germination of three Opuntia species from semiarid lands of central Mexico.</title>
        <authorList>
            <person name="Delgado-Sanchez P."/>
            <person name="Jimenez-Bremont J.F."/>
            <person name="Guerrero-Gonzalez Mde L."/>
            <person name="Flores J."/>
        </authorList>
    </citation>
    <scope>NUCLEOTIDE SEQUENCE</scope>
    <source>
        <tissue evidence="2">Cladode</tissue>
    </source>
</reference>
<name>A0A7C8ZTM2_OPUST</name>
<evidence type="ECO:0000259" key="1">
    <source>
        <dbReference type="Pfam" id="PF22936"/>
    </source>
</evidence>
<proteinExistence type="predicted"/>
<evidence type="ECO:0000313" key="2">
    <source>
        <dbReference type="EMBL" id="MBA4649973.1"/>
    </source>
</evidence>
<dbReference type="InterPro" id="IPR054722">
    <property type="entry name" value="PolX-like_BBD"/>
</dbReference>
<dbReference type="EMBL" id="GISG01162751">
    <property type="protein sequence ID" value="MBA4649973.1"/>
    <property type="molecule type" value="Transcribed_RNA"/>
</dbReference>
<feature type="domain" description="Retrovirus-related Pol polyprotein from transposon TNT 1-94-like beta-barrel" evidence="1">
    <location>
        <begin position="11"/>
        <end position="87"/>
    </location>
</feature>
<organism evidence="2">
    <name type="scientific">Opuntia streptacantha</name>
    <name type="common">Prickly pear cactus</name>
    <name type="synonym">Opuntia cardona</name>
    <dbReference type="NCBI Taxonomy" id="393608"/>
    <lineage>
        <taxon>Eukaryota</taxon>
        <taxon>Viridiplantae</taxon>
        <taxon>Streptophyta</taxon>
        <taxon>Embryophyta</taxon>
        <taxon>Tracheophyta</taxon>
        <taxon>Spermatophyta</taxon>
        <taxon>Magnoliopsida</taxon>
        <taxon>eudicotyledons</taxon>
        <taxon>Gunneridae</taxon>
        <taxon>Pentapetalae</taxon>
        <taxon>Caryophyllales</taxon>
        <taxon>Cactineae</taxon>
        <taxon>Cactaceae</taxon>
        <taxon>Opuntioideae</taxon>
        <taxon>Opuntia</taxon>
    </lineage>
</organism>
<sequence>MKDYVLCGVEWRVDSGAPRHLSPDESGFENKRLLPDCFSLRQSDGKILTGRVAGDVTICPGLVLKGVVCVPGLEEPLLSVISLTEGGVTVYFDGEQCIFRDFTTGKFIASGIRNKQGLYSIERRI</sequence>
<dbReference type="Pfam" id="PF22936">
    <property type="entry name" value="Pol_BBD"/>
    <property type="match status" value="1"/>
</dbReference>
<protein>
    <recommendedName>
        <fullName evidence="1">Retrovirus-related Pol polyprotein from transposon TNT 1-94-like beta-barrel domain-containing protein</fullName>
    </recommendedName>
</protein>
<reference evidence="2" key="2">
    <citation type="submission" date="2020-07" db="EMBL/GenBank/DDBJ databases">
        <authorList>
            <person name="Vera ALvarez R."/>
            <person name="Arias-Moreno D.M."/>
            <person name="Jimenez-Jacinto V."/>
            <person name="Jimenez-Bremont J.F."/>
            <person name="Swaminathan K."/>
            <person name="Moose S.P."/>
            <person name="Guerrero-Gonzalez M.L."/>
            <person name="Marino-Ramirez L."/>
            <person name="Landsman D."/>
            <person name="Rodriguez-Kessler M."/>
            <person name="Delgado-Sanchez P."/>
        </authorList>
    </citation>
    <scope>NUCLEOTIDE SEQUENCE</scope>
    <source>
        <tissue evidence="2">Cladode</tissue>
    </source>
</reference>
<dbReference type="AlphaFoldDB" id="A0A7C8ZTM2"/>
<accession>A0A7C8ZTM2</accession>